<evidence type="ECO:0000313" key="3">
    <source>
        <dbReference type="Proteomes" id="UP000244989"/>
    </source>
</evidence>
<evidence type="ECO:0000313" key="2">
    <source>
        <dbReference type="EMBL" id="PWC01554.1"/>
    </source>
</evidence>
<sequence length="334" mass="36073">MTQDLALACRAIIAQFVRPNVFVTGVVLSIVVVLIADLVPPLDLRVLGLSSGVAAILFCRTLFQGWLRDNQLRELLIFPFSEKTLALASILIGLVVYLVEGLLPLGVFFSQAGYGSAQSYISLLIFSLFSSLAVLAISTIDGRFSLLAAYLFGFTLALVAGYCSVFLATLLAVTGIAIAFVFGLHLPVVRTSVRRRSLKLLRSNYFATSALHDSRVWSSLILISAFAGLLSWAIAKEGVSPLIFIALTVVNTAQTTVLSRNPQTREHIVLVGDARRSGLMSAEVNLAIFAVGSLAPLSVGLYFETLNWWHIIVGFVLCAIAACGSAWLEFKYPP</sequence>
<evidence type="ECO:0000256" key="1">
    <source>
        <dbReference type="SAM" id="Phobius"/>
    </source>
</evidence>
<organism evidence="2 3">
    <name type="scientific">Corynebacterium yudongzhengii</name>
    <dbReference type="NCBI Taxonomy" id="2080740"/>
    <lineage>
        <taxon>Bacteria</taxon>
        <taxon>Bacillati</taxon>
        <taxon>Actinomycetota</taxon>
        <taxon>Actinomycetes</taxon>
        <taxon>Mycobacteriales</taxon>
        <taxon>Corynebacteriaceae</taxon>
        <taxon>Corynebacterium</taxon>
    </lineage>
</organism>
<feature type="transmembrane region" description="Helical" evidence="1">
    <location>
        <begin position="279"/>
        <end position="302"/>
    </location>
</feature>
<feature type="transmembrane region" description="Helical" evidence="1">
    <location>
        <begin position="84"/>
        <end position="108"/>
    </location>
</feature>
<feature type="transmembrane region" description="Helical" evidence="1">
    <location>
        <begin position="214"/>
        <end position="235"/>
    </location>
</feature>
<keyword evidence="1" id="KW-1133">Transmembrane helix</keyword>
<dbReference type="Proteomes" id="UP000244989">
    <property type="component" value="Unassembled WGS sequence"/>
</dbReference>
<name>A0A2U1T6C4_9CORY</name>
<feature type="transmembrane region" description="Helical" evidence="1">
    <location>
        <begin position="46"/>
        <end position="63"/>
    </location>
</feature>
<comment type="caution">
    <text evidence="2">The sequence shown here is derived from an EMBL/GenBank/DDBJ whole genome shotgun (WGS) entry which is preliminary data.</text>
</comment>
<dbReference type="EMBL" id="QEEZ01000011">
    <property type="protein sequence ID" value="PWC01554.1"/>
    <property type="molecule type" value="Genomic_DNA"/>
</dbReference>
<dbReference type="RefSeq" id="WP_108431260.1">
    <property type="nucleotide sequence ID" value="NZ_CP026947.1"/>
</dbReference>
<feature type="transmembrane region" description="Helical" evidence="1">
    <location>
        <begin position="308"/>
        <end position="328"/>
    </location>
</feature>
<feature type="transmembrane region" description="Helical" evidence="1">
    <location>
        <begin position="21"/>
        <end position="40"/>
    </location>
</feature>
<protein>
    <submittedName>
        <fullName evidence="2">Uncharacterized protein</fullName>
    </submittedName>
</protein>
<gene>
    <name evidence="2" type="ORF">DF222_07095</name>
</gene>
<feature type="transmembrane region" description="Helical" evidence="1">
    <location>
        <begin position="120"/>
        <end position="140"/>
    </location>
</feature>
<feature type="transmembrane region" description="Helical" evidence="1">
    <location>
        <begin position="147"/>
        <end position="167"/>
    </location>
</feature>
<reference evidence="3" key="1">
    <citation type="submission" date="2018-04" db="EMBL/GenBank/DDBJ databases">
        <authorList>
            <person name="Liu S."/>
            <person name="Wang Z."/>
            <person name="Li J."/>
        </authorList>
    </citation>
    <scope>NUCLEOTIDE SEQUENCE [LARGE SCALE GENOMIC DNA]</scope>
    <source>
        <strain evidence="3">2189</strain>
    </source>
</reference>
<keyword evidence="1" id="KW-0472">Membrane</keyword>
<dbReference type="AlphaFoldDB" id="A0A2U1T6C4"/>
<feature type="transmembrane region" description="Helical" evidence="1">
    <location>
        <begin position="173"/>
        <end position="193"/>
    </location>
</feature>
<keyword evidence="1" id="KW-0812">Transmembrane</keyword>
<accession>A0A2U1T6C4</accession>
<keyword evidence="3" id="KW-1185">Reference proteome</keyword>
<dbReference type="KEGG" id="cyz:C3B44_04080"/>
<proteinExistence type="predicted"/>